<dbReference type="AlphaFoldDB" id="A0A942E0L0"/>
<organism evidence="2 3">
    <name type="scientific">Pseudaminobacter soli</name>
    <name type="common">ex Zhang et al. 2022</name>
    <dbReference type="NCBI Taxonomy" id="2831468"/>
    <lineage>
        <taxon>Bacteria</taxon>
        <taxon>Pseudomonadati</taxon>
        <taxon>Pseudomonadota</taxon>
        <taxon>Alphaproteobacteria</taxon>
        <taxon>Hyphomicrobiales</taxon>
        <taxon>Phyllobacteriaceae</taxon>
        <taxon>Pseudaminobacter</taxon>
    </lineage>
</organism>
<dbReference type="InterPro" id="IPR036058">
    <property type="entry name" value="Kazal_dom_sf"/>
</dbReference>
<name>A0A942E0L0_9HYPH</name>
<proteinExistence type="predicted"/>
<dbReference type="PANTHER" id="PTHR21131:SF0">
    <property type="entry name" value="GEO10195P1-RELATED"/>
    <property type="match status" value="1"/>
</dbReference>
<dbReference type="CDD" id="cd00104">
    <property type="entry name" value="KAZAL_FS"/>
    <property type="match status" value="3"/>
</dbReference>
<comment type="caution">
    <text evidence="2">The sequence shown here is derived from an EMBL/GenBank/DDBJ whole genome shotgun (WGS) entry which is preliminary data.</text>
</comment>
<feature type="domain" description="Kazal-like" evidence="1">
    <location>
        <begin position="76"/>
        <end position="130"/>
    </location>
</feature>
<keyword evidence="3" id="KW-1185">Reference proteome</keyword>
<dbReference type="PROSITE" id="PS51257">
    <property type="entry name" value="PROKAR_LIPOPROTEIN"/>
    <property type="match status" value="1"/>
</dbReference>
<evidence type="ECO:0000313" key="2">
    <source>
        <dbReference type="EMBL" id="MBS3650893.1"/>
    </source>
</evidence>
<dbReference type="Proteomes" id="UP000680348">
    <property type="component" value="Unassembled WGS sequence"/>
</dbReference>
<reference evidence="2" key="1">
    <citation type="submission" date="2021-04" db="EMBL/GenBank/DDBJ databases">
        <title>Pseudaminobacter soli sp. nov., isolated from paddy soil contaminated by heavy metals.</title>
        <authorList>
            <person name="Zhang K."/>
        </authorList>
    </citation>
    <scope>NUCLEOTIDE SEQUENCE</scope>
    <source>
        <strain evidence="2">19-2017</strain>
    </source>
</reference>
<protein>
    <recommendedName>
        <fullName evidence="1">Kazal-like domain-containing protein</fullName>
    </recommendedName>
</protein>
<feature type="domain" description="Kazal-like" evidence="1">
    <location>
        <begin position="137"/>
        <end position="178"/>
    </location>
</feature>
<dbReference type="InterPro" id="IPR002350">
    <property type="entry name" value="Kazal_dom"/>
</dbReference>
<accession>A0A942E0L0</accession>
<dbReference type="Pfam" id="PF00050">
    <property type="entry name" value="Kazal_1"/>
    <property type="match status" value="1"/>
</dbReference>
<dbReference type="EMBL" id="JAGWCR010000011">
    <property type="protein sequence ID" value="MBS3650893.1"/>
    <property type="molecule type" value="Genomic_DNA"/>
</dbReference>
<dbReference type="Pfam" id="PF07648">
    <property type="entry name" value="Kazal_2"/>
    <property type="match status" value="2"/>
</dbReference>
<dbReference type="PANTHER" id="PTHR21131">
    <property type="entry name" value="SERINE-TYPE ENDOPEPTIDASE INHIBITOR"/>
    <property type="match status" value="1"/>
</dbReference>
<dbReference type="Gene3D" id="3.30.60.30">
    <property type="match status" value="3"/>
</dbReference>
<evidence type="ECO:0000259" key="1">
    <source>
        <dbReference type="PROSITE" id="PS51465"/>
    </source>
</evidence>
<dbReference type="SMART" id="SM00280">
    <property type="entry name" value="KAZAL"/>
    <property type="match status" value="3"/>
</dbReference>
<evidence type="ECO:0000313" key="3">
    <source>
        <dbReference type="Proteomes" id="UP000680348"/>
    </source>
</evidence>
<dbReference type="RefSeq" id="WP_188256450.1">
    <property type="nucleotide sequence ID" value="NZ_JABVCF010000011.1"/>
</dbReference>
<sequence length="178" mass="19933">MRSIFLDWRRGALLVAALVLLSSCDTVVVDEGRPGPLPGPAESYCTREYDPVCGRRGGESRTFANACLADRAGYRIAHPGQCRRPAEPRFCTREYDPVCGRRGERTRTFPNECEAQSAGYRVVHGGECRPRRDRDEEPAFCTREYRPVCARQGESVRTFPNACEAGVARYRVIQEGPC</sequence>
<dbReference type="PROSITE" id="PS51465">
    <property type="entry name" value="KAZAL_2"/>
    <property type="match status" value="2"/>
</dbReference>
<dbReference type="InterPro" id="IPR053265">
    <property type="entry name" value="Serpin"/>
</dbReference>
<dbReference type="SUPFAM" id="SSF100895">
    <property type="entry name" value="Kazal-type serine protease inhibitors"/>
    <property type="match status" value="3"/>
</dbReference>
<gene>
    <name evidence="2" type="ORF">KEU06_19970</name>
</gene>